<keyword evidence="3" id="KW-1185">Reference proteome</keyword>
<name>A0A516G8W8_9MICO</name>
<organism evidence="2 3">
    <name type="scientific">Ornithinimicrobium ciconiae</name>
    <dbReference type="NCBI Taxonomy" id="2594265"/>
    <lineage>
        <taxon>Bacteria</taxon>
        <taxon>Bacillati</taxon>
        <taxon>Actinomycetota</taxon>
        <taxon>Actinomycetes</taxon>
        <taxon>Micrococcales</taxon>
        <taxon>Ornithinimicrobiaceae</taxon>
        <taxon>Ornithinimicrobium</taxon>
    </lineage>
</organism>
<dbReference type="KEGG" id="orz:FNH13_06075"/>
<dbReference type="Gene3D" id="3.40.50.1820">
    <property type="entry name" value="alpha/beta hydrolase"/>
    <property type="match status" value="1"/>
</dbReference>
<evidence type="ECO:0000313" key="2">
    <source>
        <dbReference type="EMBL" id="QDO87967.1"/>
    </source>
</evidence>
<dbReference type="InterPro" id="IPR029058">
    <property type="entry name" value="AB_hydrolase_fold"/>
</dbReference>
<feature type="region of interest" description="Disordered" evidence="1">
    <location>
        <begin position="1"/>
        <end position="47"/>
    </location>
</feature>
<dbReference type="Proteomes" id="UP000315395">
    <property type="component" value="Chromosome"/>
</dbReference>
<dbReference type="RefSeq" id="WP_143782642.1">
    <property type="nucleotide sequence ID" value="NZ_CP041616.1"/>
</dbReference>
<dbReference type="Pfam" id="PF00450">
    <property type="entry name" value="Peptidase_S10"/>
    <property type="match status" value="1"/>
</dbReference>
<evidence type="ECO:0000256" key="1">
    <source>
        <dbReference type="SAM" id="MobiDB-lite"/>
    </source>
</evidence>
<evidence type="ECO:0000313" key="3">
    <source>
        <dbReference type="Proteomes" id="UP000315395"/>
    </source>
</evidence>
<dbReference type="OrthoDB" id="9770107at2"/>
<dbReference type="SUPFAM" id="SSF53474">
    <property type="entry name" value="alpha/beta-Hydrolases"/>
    <property type="match status" value="1"/>
</dbReference>
<dbReference type="AlphaFoldDB" id="A0A516G8W8"/>
<proteinExistence type="predicted"/>
<dbReference type="EMBL" id="CP041616">
    <property type="protein sequence ID" value="QDO87967.1"/>
    <property type="molecule type" value="Genomic_DNA"/>
</dbReference>
<dbReference type="GO" id="GO:0004185">
    <property type="term" value="F:serine-type carboxypeptidase activity"/>
    <property type="evidence" value="ECO:0007669"/>
    <property type="project" value="InterPro"/>
</dbReference>
<dbReference type="InterPro" id="IPR001563">
    <property type="entry name" value="Peptidase_S10"/>
</dbReference>
<protein>
    <submittedName>
        <fullName evidence="2">Peptidase S10</fullName>
    </submittedName>
</protein>
<reference evidence="2 3" key="1">
    <citation type="submission" date="2019-07" db="EMBL/GenBank/DDBJ databases">
        <title>complete genome sequencing of Ornithinimicrobium sp. H23M54.</title>
        <authorList>
            <person name="Bae J.-W."/>
            <person name="Lee S.-Y."/>
        </authorList>
    </citation>
    <scope>NUCLEOTIDE SEQUENCE [LARGE SCALE GENOMIC DNA]</scope>
    <source>
        <strain evidence="2 3">H23M54</strain>
    </source>
</reference>
<dbReference type="GO" id="GO:0006508">
    <property type="term" value="P:proteolysis"/>
    <property type="evidence" value="ECO:0007669"/>
    <property type="project" value="InterPro"/>
</dbReference>
<sequence length="525" mass="57090">MAHPDDIPTHPATVGGSADSADPDRAGLPTDPAAPGSAVTTVPAEPQDDLVTTTHTLAVGRSTLSYTATTGRVVLREEVYEDDVFTGTKPKAEVFLTSYVVDPADGAPQRPVTFAFNGGPGSSSVWLHLGLLGPRRVEMGDVGDLLPPPYGLVDNPESLLAVSDLVFIDPVSTGFSRAVEGGKSKDYHGFTGDIESIAEIIRLWTSRNERWMSPKFLAGESYGTLRAAALADHLQSRYGMYLNGIMLISSVLDLGSIGLQEPDTDRAFAGFLPTYAAVAHYHGKHGRKSLSTVVRAAEEYAARDYPYALSRGARLTGSERAEHVSRLADLTGLAADWIDRADLRIEHLRFFTQLLREQGLVVGRLDSRFTGPAAAGNAEVMDADPSHDAIAGPYAAAWNHHVRADLGYQSDLHYEQISARVHPWSYADFEGRSVDVTPRLARAMRANPHLRVHVAYGWYDGATPFFAAREVLEQLDIPAAAHENIEHRCYESGHMMYVHEPSRVQQSKDLAEFVTRSSGSQPSSM</sequence>
<gene>
    <name evidence="2" type="ORF">FNH13_06075</name>
</gene>
<accession>A0A516G8W8</accession>